<evidence type="ECO:0000256" key="1">
    <source>
        <dbReference type="SAM" id="Coils"/>
    </source>
</evidence>
<protein>
    <submittedName>
        <fullName evidence="3">Uncharacterized protein</fullName>
    </submittedName>
</protein>
<dbReference type="EnsemblMetazoa" id="XM_030999553">
    <property type="protein sequence ID" value="XP_030855413"/>
    <property type="gene ID" value="LOC105438869"/>
</dbReference>
<dbReference type="EnsemblMetazoa" id="XM_030999554">
    <property type="protein sequence ID" value="XP_030855414"/>
    <property type="gene ID" value="LOC105438869"/>
</dbReference>
<dbReference type="RefSeq" id="XP_030855413.1">
    <property type="nucleotide sequence ID" value="XM_030999553.1"/>
</dbReference>
<feature type="region of interest" description="Disordered" evidence="2">
    <location>
        <begin position="1"/>
        <end position="21"/>
    </location>
</feature>
<reference evidence="3" key="2">
    <citation type="submission" date="2021-01" db="UniProtKB">
        <authorList>
            <consortium name="EnsemblMetazoa"/>
        </authorList>
    </citation>
    <scope>IDENTIFICATION</scope>
</reference>
<name>A0A7M7T5H8_STRPU</name>
<sequence>MSKATKAAKRPRVETPPSPTDTSALIPVIRRLLDAQMEKFESRFKNFESSLFTKIKELDNDLNDIRAMLEFQSHETDQLKVKMADMETNFKRKDEELREEVDRLATYVARENLVILGLKEVKDENLSSELSKLYKDKLKMEDDVIQRIEYQRVHRVAAAGGGPRPIKARFTRYADKLLVQKNAKLLKGSDIYLADDLPKHVRELRRVQVPTLKAAQSAGKLAFFGRAEPTKLFVDHVLVPIGEQKSLINKLEKSAIGVQVKVGHTAAINVRDNKENEETKLTEQAEGNVLRNREEQRETNVTGNPIRGAEAPIEVMDTRM</sequence>
<evidence type="ECO:0000313" key="4">
    <source>
        <dbReference type="Proteomes" id="UP000007110"/>
    </source>
</evidence>
<dbReference type="Proteomes" id="UP000007110">
    <property type="component" value="Unassembled WGS sequence"/>
</dbReference>
<dbReference type="OMA" id="NTRMYIT"/>
<dbReference type="AlphaFoldDB" id="A0A7M7T5H8"/>
<keyword evidence="4" id="KW-1185">Reference proteome</keyword>
<dbReference type="KEGG" id="spu:105438869"/>
<evidence type="ECO:0000256" key="2">
    <source>
        <dbReference type="SAM" id="MobiDB-lite"/>
    </source>
</evidence>
<organism evidence="3 4">
    <name type="scientific">Strongylocentrotus purpuratus</name>
    <name type="common">Purple sea urchin</name>
    <dbReference type="NCBI Taxonomy" id="7668"/>
    <lineage>
        <taxon>Eukaryota</taxon>
        <taxon>Metazoa</taxon>
        <taxon>Echinodermata</taxon>
        <taxon>Eleutherozoa</taxon>
        <taxon>Echinozoa</taxon>
        <taxon>Echinoidea</taxon>
        <taxon>Euechinoidea</taxon>
        <taxon>Echinacea</taxon>
        <taxon>Camarodonta</taxon>
        <taxon>Echinidea</taxon>
        <taxon>Strongylocentrotidae</taxon>
        <taxon>Strongylocentrotus</taxon>
    </lineage>
</organism>
<dbReference type="InParanoid" id="A0A7M7T5H8"/>
<reference evidence="4" key="1">
    <citation type="submission" date="2015-02" db="EMBL/GenBank/DDBJ databases">
        <title>Genome sequencing for Strongylocentrotus purpuratus.</title>
        <authorList>
            <person name="Murali S."/>
            <person name="Liu Y."/>
            <person name="Vee V."/>
            <person name="English A."/>
            <person name="Wang M."/>
            <person name="Skinner E."/>
            <person name="Han Y."/>
            <person name="Muzny D.M."/>
            <person name="Worley K.C."/>
            <person name="Gibbs R.A."/>
        </authorList>
    </citation>
    <scope>NUCLEOTIDE SEQUENCE</scope>
</reference>
<dbReference type="RefSeq" id="XP_030855414.1">
    <property type="nucleotide sequence ID" value="XM_030999554.1"/>
</dbReference>
<dbReference type="Gene3D" id="3.30.70.1820">
    <property type="entry name" value="L1 transposable element, RRM domain"/>
    <property type="match status" value="1"/>
</dbReference>
<dbReference type="OrthoDB" id="5971988at2759"/>
<accession>A0A7M7T5H8</accession>
<keyword evidence="1" id="KW-0175">Coiled coil</keyword>
<evidence type="ECO:0000313" key="3">
    <source>
        <dbReference type="EnsemblMetazoa" id="XP_030855414"/>
    </source>
</evidence>
<proteinExistence type="predicted"/>
<feature type="compositionally biased region" description="Basic residues" evidence="2">
    <location>
        <begin position="1"/>
        <end position="10"/>
    </location>
</feature>
<feature type="coiled-coil region" evidence="1">
    <location>
        <begin position="55"/>
        <end position="103"/>
    </location>
</feature>
<dbReference type="GeneID" id="105438869"/>